<dbReference type="InterPro" id="IPR027417">
    <property type="entry name" value="P-loop_NTPase"/>
</dbReference>
<evidence type="ECO:0000313" key="2">
    <source>
        <dbReference type="Proteomes" id="UP000198817"/>
    </source>
</evidence>
<evidence type="ECO:0008006" key="3">
    <source>
        <dbReference type="Google" id="ProtNLM"/>
    </source>
</evidence>
<dbReference type="EMBL" id="FPBT01000001">
    <property type="protein sequence ID" value="SFU30794.1"/>
    <property type="molecule type" value="Genomic_DNA"/>
</dbReference>
<dbReference type="RefSeq" id="WP_090469461.1">
    <property type="nucleotide sequence ID" value="NZ_CACVNK010000009.1"/>
</dbReference>
<dbReference type="SUPFAM" id="SSF52540">
    <property type="entry name" value="P-loop containing nucleoside triphosphate hydrolases"/>
    <property type="match status" value="1"/>
</dbReference>
<dbReference type="AlphaFoldDB" id="A0A1I7F3U0"/>
<proteinExistence type="predicted"/>
<sequence length="141" mass="15851">MVKVLVGHKGSGKTKMMIDLANQQVEKASGSVIFINKNSRLTTDLNYRIRVVCMEEYAQITDSDEYIGFIYGIISSDHDIETIYIDSILKFSNFSLGDLPKFLERLDGISKVHGMDFVVSLSADPEEMIGVDFGKYEVLNQ</sequence>
<gene>
    <name evidence="1" type="ORF">SAMN05216508_101238</name>
</gene>
<keyword evidence="2" id="KW-1185">Reference proteome</keyword>
<organism evidence="1 2">
    <name type="scientific">Eubacterium pyruvativorans</name>
    <dbReference type="NCBI Taxonomy" id="155865"/>
    <lineage>
        <taxon>Bacteria</taxon>
        <taxon>Bacillati</taxon>
        <taxon>Bacillota</taxon>
        <taxon>Clostridia</taxon>
        <taxon>Eubacteriales</taxon>
        <taxon>Eubacteriaceae</taxon>
        <taxon>Eubacterium</taxon>
    </lineage>
</organism>
<protein>
    <recommendedName>
        <fullName evidence="3">Twitching motility protein PilT</fullName>
    </recommendedName>
</protein>
<dbReference type="STRING" id="155865.SAMN05216515_10592"/>
<dbReference type="Proteomes" id="UP000198817">
    <property type="component" value="Unassembled WGS sequence"/>
</dbReference>
<dbReference type="OrthoDB" id="1953676at2"/>
<evidence type="ECO:0000313" key="1">
    <source>
        <dbReference type="EMBL" id="SFU30794.1"/>
    </source>
</evidence>
<name>A0A1I7F3U0_9FIRM</name>
<accession>A0A1I7F3U0</accession>
<reference evidence="1 2" key="1">
    <citation type="submission" date="2016-10" db="EMBL/GenBank/DDBJ databases">
        <authorList>
            <person name="de Groot N.N."/>
        </authorList>
    </citation>
    <scope>NUCLEOTIDE SEQUENCE [LARGE SCALE GENOMIC DNA]</scope>
    <source>
        <strain evidence="1 2">KHGC13</strain>
    </source>
</reference>